<dbReference type="PANTHER" id="PTHR31325">
    <property type="entry name" value="OS01G0798800 PROTEIN-RELATED"/>
    <property type="match status" value="1"/>
</dbReference>
<name>A0A5J9W0W8_9POAL</name>
<evidence type="ECO:0000256" key="1">
    <source>
        <dbReference type="SAM" id="MobiDB-lite"/>
    </source>
</evidence>
<keyword evidence="5" id="KW-1185">Reference proteome</keyword>
<feature type="transmembrane region" description="Helical" evidence="2">
    <location>
        <begin position="386"/>
        <end position="409"/>
    </location>
</feature>
<dbReference type="Pfam" id="PF13968">
    <property type="entry name" value="DUF4220"/>
    <property type="match status" value="1"/>
</dbReference>
<keyword evidence="2" id="KW-0472">Membrane</keyword>
<comment type="caution">
    <text evidence="4">The sequence shown here is derived from an EMBL/GenBank/DDBJ whole genome shotgun (WGS) entry which is preliminary data.</text>
</comment>
<keyword evidence="2" id="KW-1133">Transmembrane helix</keyword>
<keyword evidence="2" id="KW-0812">Transmembrane</keyword>
<feature type="transmembrane region" description="Helical" evidence="2">
    <location>
        <begin position="68"/>
        <end position="85"/>
    </location>
</feature>
<dbReference type="Pfam" id="PF04578">
    <property type="entry name" value="DUF594"/>
    <property type="match status" value="1"/>
</dbReference>
<protein>
    <recommendedName>
        <fullName evidence="3">DUF4220 domain-containing protein</fullName>
    </recommendedName>
</protein>
<dbReference type="AlphaFoldDB" id="A0A5J9W0W8"/>
<evidence type="ECO:0000259" key="3">
    <source>
        <dbReference type="Pfam" id="PF13968"/>
    </source>
</evidence>
<proteinExistence type="predicted"/>
<evidence type="ECO:0000256" key="2">
    <source>
        <dbReference type="SAM" id="Phobius"/>
    </source>
</evidence>
<feature type="region of interest" description="Disordered" evidence="1">
    <location>
        <begin position="243"/>
        <end position="266"/>
    </location>
</feature>
<feature type="transmembrane region" description="Helical" evidence="2">
    <location>
        <begin position="33"/>
        <end position="56"/>
    </location>
</feature>
<gene>
    <name evidence="4" type="ORF">EJB05_14478</name>
</gene>
<evidence type="ECO:0000313" key="4">
    <source>
        <dbReference type="EMBL" id="TVU40990.1"/>
    </source>
</evidence>
<organism evidence="4 5">
    <name type="scientific">Eragrostis curvula</name>
    <name type="common">weeping love grass</name>
    <dbReference type="NCBI Taxonomy" id="38414"/>
    <lineage>
        <taxon>Eukaryota</taxon>
        <taxon>Viridiplantae</taxon>
        <taxon>Streptophyta</taxon>
        <taxon>Embryophyta</taxon>
        <taxon>Tracheophyta</taxon>
        <taxon>Spermatophyta</taxon>
        <taxon>Magnoliopsida</taxon>
        <taxon>Liliopsida</taxon>
        <taxon>Poales</taxon>
        <taxon>Poaceae</taxon>
        <taxon>PACMAD clade</taxon>
        <taxon>Chloridoideae</taxon>
        <taxon>Eragrostideae</taxon>
        <taxon>Eragrostidinae</taxon>
        <taxon>Eragrostis</taxon>
    </lineage>
</organism>
<reference evidence="4 5" key="1">
    <citation type="journal article" date="2019" name="Sci. Rep.">
        <title>A high-quality genome of Eragrostis curvula grass provides insights into Poaceae evolution and supports new strategies to enhance forage quality.</title>
        <authorList>
            <person name="Carballo J."/>
            <person name="Santos B.A.C.M."/>
            <person name="Zappacosta D."/>
            <person name="Garbus I."/>
            <person name="Selva J.P."/>
            <person name="Gallo C.A."/>
            <person name="Diaz A."/>
            <person name="Albertini E."/>
            <person name="Caccamo M."/>
            <person name="Echenique V."/>
        </authorList>
    </citation>
    <scope>NUCLEOTIDE SEQUENCE [LARGE SCALE GENOMIC DNA]</scope>
    <source>
        <strain evidence="5">cv. Victoria</strain>
        <tissue evidence="4">Leaf</tissue>
    </source>
</reference>
<feature type="non-terminal residue" evidence="4">
    <location>
        <position position="1"/>
    </location>
</feature>
<feature type="domain" description="DUF4220" evidence="3">
    <location>
        <begin position="72"/>
        <end position="530"/>
    </location>
</feature>
<evidence type="ECO:0000313" key="5">
    <source>
        <dbReference type="Proteomes" id="UP000324897"/>
    </source>
</evidence>
<dbReference type="EMBL" id="RWGY01000007">
    <property type="protein sequence ID" value="TVU40990.1"/>
    <property type="molecule type" value="Genomic_DNA"/>
</dbReference>
<dbReference type="InterPro" id="IPR007658">
    <property type="entry name" value="DUF594"/>
</dbReference>
<accession>A0A5J9W0W8</accession>
<dbReference type="OrthoDB" id="693467at2759"/>
<dbReference type="Proteomes" id="UP000324897">
    <property type="component" value="Chromosome 4"/>
</dbReference>
<dbReference type="InterPro" id="IPR025315">
    <property type="entry name" value="DUF4220"/>
</dbReference>
<dbReference type="Gramene" id="TVU40990">
    <property type="protein sequence ID" value="TVU40990"/>
    <property type="gene ID" value="EJB05_14478"/>
</dbReference>
<sequence length="745" mass="83005">MDGRNSTGNALGNNMRCSAAAMSGFYNTMDRQIWLGNALLLASAGVTAVLVGIGGYGWRYRHHPLTRFIFFGANTLFLPIISYVVSTLSDSSNDYVNKDNGMILAALCYSSLHPCMVVTWAFLVQITAINTASIVAIDNREGQKVGPPLELLVKGIWIFYLGASITKERFFRGLFQLLRPGESETLEGFTFVCSKIMFAPFVLICAKILFKIYAFGNAQVSFTLGRNPSVIFGYMQQLHQQEGNQQGEPLVDEDDAPPPPLLVTGEDRRPVEKQPRGYVFSGSIITTTDNCGLVTLNKVWQSDNVLPTLTQRKKDLCLSFALFKLLRCHFARYKFIDSGSTGSLKFFWSLLLKDGEHDRVFRVVGDELSFIHDYYYSSLPISYIKCWLPILSIFISLLSIVYCIVTAYFSGVFGALVQHNKVDSPQITCKFFCRKETGVSTLQPKDFGNSNFDVVPVFLVLVLVLISEVRDMASYICSNWTKVALICHYVNRPSTLRDPLRMDKWVGLLLQFNCKIMRHWNETIGQCSVLVLHPRTTLLGLVSRLLRLPDQKSTVKVPEAVKGAAATAPAWARRRVRRRRAYVHHKIAATHLSRYCAYLVTWSPELLPDDAAWSSSLYDAVKKDVRHGFAGRRLTSSTTPEAEYQMVVDVLGEYSKHEVLKNGVSLGKQLVELAEGEGTSWKLLAGFWSEMILFVAPSENLKGHSEAIARGGELITLLWAMLFHAGIVSRPGEDGDGATAAGVAV</sequence>